<evidence type="ECO:0000256" key="1">
    <source>
        <dbReference type="ARBA" id="ARBA00023002"/>
    </source>
</evidence>
<dbReference type="PANTHER" id="PTHR43884">
    <property type="entry name" value="ACYL-COA DEHYDROGENASE"/>
    <property type="match status" value="1"/>
</dbReference>
<dbReference type="RefSeq" id="WP_239678549.1">
    <property type="nucleotide sequence ID" value="NZ_CP070499.1"/>
</dbReference>
<dbReference type="Gene3D" id="2.40.110.10">
    <property type="entry name" value="Butyryl-CoA Dehydrogenase, subunit A, domain 2"/>
    <property type="match status" value="1"/>
</dbReference>
<dbReference type="Pfam" id="PF02771">
    <property type="entry name" value="Acyl-CoA_dh_N"/>
    <property type="match status" value="1"/>
</dbReference>
<evidence type="ECO:0000259" key="3">
    <source>
        <dbReference type="Pfam" id="PF02771"/>
    </source>
</evidence>
<feature type="region of interest" description="Disordered" evidence="2">
    <location>
        <begin position="1"/>
        <end position="26"/>
    </location>
</feature>
<dbReference type="InterPro" id="IPR037069">
    <property type="entry name" value="AcylCoA_DH/ox_N_sf"/>
</dbReference>
<keyword evidence="1" id="KW-0560">Oxidoreductase</keyword>
<dbReference type="Gene3D" id="1.10.540.10">
    <property type="entry name" value="Acyl-CoA dehydrogenase/oxidase, N-terminal domain"/>
    <property type="match status" value="1"/>
</dbReference>
<dbReference type="Gene3D" id="1.20.140.10">
    <property type="entry name" value="Butyryl-CoA Dehydrogenase, subunit A, domain 3"/>
    <property type="match status" value="1"/>
</dbReference>
<protein>
    <submittedName>
        <fullName evidence="5">Acyl-CoA dehydrogenase family protein</fullName>
    </submittedName>
</protein>
<feature type="domain" description="Acyl-CoA dehydrogenase/oxidase N-terminal" evidence="3">
    <location>
        <begin position="33"/>
        <end position="103"/>
    </location>
</feature>
<dbReference type="GO" id="GO:0003995">
    <property type="term" value="F:acyl-CoA dehydrogenase activity"/>
    <property type="evidence" value="ECO:0007669"/>
    <property type="project" value="TreeGrafter"/>
</dbReference>
<proteinExistence type="predicted"/>
<sequence>MTSTVAPTGVDHGRGEPAGGPPLAAAQQRSPAIAARASEIERARTLPPDLVTDLNQAGLFRIALPSGLGGPGAAPTELVETIAEISRADAATGWCVLIANIGAAFLAWLPRDAAAELLAGQPDLLIAGGQAPLGQAEEVADGFRLTGRWAFASGCLHANLLMGGFMVMEGGRPKTNQWGVPEMRIGHFPADQARVEDTWDVAGLAGTGSHDIVVEQALVPARYTSVPYFAPADQHPDPLFRLTGYNLLLTLMSGFPLGVARRALDEVYGQLEQRGRPGHEEGWLADPAVQVTLLRQETALRSARRHVLDTLAELLDELGRGPVAVAERAHLAAAVINAYDVGREVVQDCFRLAGAAALFDDNPLQRCLRDLVAGAQHVAFSVDSRKRVANALLGRQQHPVFFGV</sequence>
<keyword evidence="6" id="KW-1185">Reference proteome</keyword>
<name>A0A895YLH2_9ACTN</name>
<dbReference type="GO" id="GO:0050660">
    <property type="term" value="F:flavin adenine dinucleotide binding"/>
    <property type="evidence" value="ECO:0007669"/>
    <property type="project" value="InterPro"/>
</dbReference>
<dbReference type="SUPFAM" id="SSF47203">
    <property type="entry name" value="Acyl-CoA dehydrogenase C-terminal domain-like"/>
    <property type="match status" value="1"/>
</dbReference>
<dbReference type="InterPro" id="IPR036250">
    <property type="entry name" value="AcylCo_DH-like_C"/>
</dbReference>
<evidence type="ECO:0000259" key="4">
    <source>
        <dbReference type="Pfam" id="PF08028"/>
    </source>
</evidence>
<dbReference type="AlphaFoldDB" id="A0A895YLH2"/>
<dbReference type="EMBL" id="CP070499">
    <property type="protein sequence ID" value="QSB16339.1"/>
    <property type="molecule type" value="Genomic_DNA"/>
</dbReference>
<evidence type="ECO:0000313" key="5">
    <source>
        <dbReference type="EMBL" id="QSB16339.1"/>
    </source>
</evidence>
<dbReference type="SUPFAM" id="SSF56645">
    <property type="entry name" value="Acyl-CoA dehydrogenase NM domain-like"/>
    <property type="match status" value="1"/>
</dbReference>
<dbReference type="PIRSF" id="PIRSF016578">
    <property type="entry name" value="HsaA"/>
    <property type="match status" value="1"/>
</dbReference>
<gene>
    <name evidence="5" type="ORF">JQS43_08645</name>
</gene>
<dbReference type="InterPro" id="IPR013107">
    <property type="entry name" value="Acyl-CoA_DH_C"/>
</dbReference>
<dbReference type="PANTHER" id="PTHR43884:SF12">
    <property type="entry name" value="ISOVALERYL-COA DEHYDROGENASE, MITOCHONDRIAL-RELATED"/>
    <property type="match status" value="1"/>
</dbReference>
<feature type="domain" description="Acyl-CoA dehydrogenase C-terminal" evidence="4">
    <location>
        <begin position="253"/>
        <end position="381"/>
    </location>
</feature>
<dbReference type="InterPro" id="IPR009100">
    <property type="entry name" value="AcylCoA_DH/oxidase_NM_dom_sf"/>
</dbReference>
<dbReference type="KEGG" id="nhy:JQS43_08645"/>
<organism evidence="5 6">
    <name type="scientific">Natronosporangium hydrolyticum</name>
    <dbReference type="NCBI Taxonomy" id="2811111"/>
    <lineage>
        <taxon>Bacteria</taxon>
        <taxon>Bacillati</taxon>
        <taxon>Actinomycetota</taxon>
        <taxon>Actinomycetes</taxon>
        <taxon>Micromonosporales</taxon>
        <taxon>Micromonosporaceae</taxon>
        <taxon>Natronosporangium</taxon>
    </lineage>
</organism>
<dbReference type="InterPro" id="IPR046373">
    <property type="entry name" value="Acyl-CoA_Oxase/DH_mid-dom_sf"/>
</dbReference>
<evidence type="ECO:0000256" key="2">
    <source>
        <dbReference type="SAM" id="MobiDB-lite"/>
    </source>
</evidence>
<reference evidence="5" key="1">
    <citation type="submission" date="2021-02" db="EMBL/GenBank/DDBJ databases">
        <title>Natrosporangium hydrolyticum gen. nov., sp. nov, a haloalkaliphilic actinobacterium from a soda solonchak soil.</title>
        <authorList>
            <person name="Sorokin D.Y."/>
            <person name="Khijniak T.V."/>
            <person name="Zakharycheva A.P."/>
            <person name="Boueva O.V."/>
            <person name="Ariskina E.V."/>
            <person name="Hahnke R.L."/>
            <person name="Bunk B."/>
            <person name="Sproer C."/>
            <person name="Schumann P."/>
            <person name="Evtushenko L.I."/>
            <person name="Kublanov I.V."/>
        </authorList>
    </citation>
    <scope>NUCLEOTIDE SEQUENCE</scope>
    <source>
        <strain evidence="5">DSM 106523</strain>
    </source>
</reference>
<evidence type="ECO:0000313" key="6">
    <source>
        <dbReference type="Proteomes" id="UP000662857"/>
    </source>
</evidence>
<dbReference type="InterPro" id="IPR013786">
    <property type="entry name" value="AcylCoA_DH/ox_N"/>
</dbReference>
<dbReference type="Pfam" id="PF08028">
    <property type="entry name" value="Acyl-CoA_dh_2"/>
    <property type="match status" value="1"/>
</dbReference>
<accession>A0A895YLH2</accession>
<dbReference type="Proteomes" id="UP000662857">
    <property type="component" value="Chromosome"/>
</dbReference>